<comment type="caution">
    <text evidence="1">The sequence shown here is derived from an EMBL/GenBank/DDBJ whole genome shotgun (WGS) entry which is preliminary data.</text>
</comment>
<dbReference type="Proteomes" id="UP000805193">
    <property type="component" value="Unassembled WGS sequence"/>
</dbReference>
<sequence length="112" mass="11706">MNYSATLAREDRKGGRESSERRKRFGRRNSDLHLGKINNQVGGGDTACPAEAADDEARNCIPESGPRDGAPKHSDPGSVSPCLMPDAACPAHPTDGPAISSIGGYAFPGRAT</sequence>
<reference evidence="1 2" key="1">
    <citation type="journal article" date="2020" name="Cell">
        <title>Large-Scale Comparative Analyses of Tick Genomes Elucidate Their Genetic Diversity and Vector Capacities.</title>
        <authorList>
            <consortium name="Tick Genome and Microbiome Consortium (TIGMIC)"/>
            <person name="Jia N."/>
            <person name="Wang J."/>
            <person name="Shi W."/>
            <person name="Du L."/>
            <person name="Sun Y."/>
            <person name="Zhan W."/>
            <person name="Jiang J.F."/>
            <person name="Wang Q."/>
            <person name="Zhang B."/>
            <person name="Ji P."/>
            <person name="Bell-Sakyi L."/>
            <person name="Cui X.M."/>
            <person name="Yuan T.T."/>
            <person name="Jiang B.G."/>
            <person name="Yang W.F."/>
            <person name="Lam T.T."/>
            <person name="Chang Q.C."/>
            <person name="Ding S.J."/>
            <person name="Wang X.J."/>
            <person name="Zhu J.G."/>
            <person name="Ruan X.D."/>
            <person name="Zhao L."/>
            <person name="Wei J.T."/>
            <person name="Ye R.Z."/>
            <person name="Que T.C."/>
            <person name="Du C.H."/>
            <person name="Zhou Y.H."/>
            <person name="Cheng J.X."/>
            <person name="Dai P.F."/>
            <person name="Guo W.B."/>
            <person name="Han X.H."/>
            <person name="Huang E.J."/>
            <person name="Li L.F."/>
            <person name="Wei W."/>
            <person name="Gao Y.C."/>
            <person name="Liu J.Z."/>
            <person name="Shao H.Z."/>
            <person name="Wang X."/>
            <person name="Wang C.C."/>
            <person name="Yang T.C."/>
            <person name="Huo Q.B."/>
            <person name="Li W."/>
            <person name="Chen H.Y."/>
            <person name="Chen S.E."/>
            <person name="Zhou L.G."/>
            <person name="Ni X.B."/>
            <person name="Tian J.H."/>
            <person name="Sheng Y."/>
            <person name="Liu T."/>
            <person name="Pan Y.S."/>
            <person name="Xia L.Y."/>
            <person name="Li J."/>
            <person name="Zhao F."/>
            <person name="Cao W.C."/>
        </authorList>
    </citation>
    <scope>NUCLEOTIDE SEQUENCE [LARGE SCALE GENOMIC DNA]</scope>
    <source>
        <strain evidence="1">Iper-2018</strain>
    </source>
</reference>
<evidence type="ECO:0000313" key="2">
    <source>
        <dbReference type="Proteomes" id="UP000805193"/>
    </source>
</evidence>
<name>A0AC60QA20_IXOPE</name>
<keyword evidence="2" id="KW-1185">Reference proteome</keyword>
<evidence type="ECO:0000313" key="1">
    <source>
        <dbReference type="EMBL" id="KAG0430845.1"/>
    </source>
</evidence>
<proteinExistence type="predicted"/>
<dbReference type="EMBL" id="JABSTQ010009282">
    <property type="protein sequence ID" value="KAG0430845.1"/>
    <property type="molecule type" value="Genomic_DNA"/>
</dbReference>
<gene>
    <name evidence="1" type="ORF">HPB47_022302</name>
</gene>
<organism evidence="1 2">
    <name type="scientific">Ixodes persulcatus</name>
    <name type="common">Taiga tick</name>
    <dbReference type="NCBI Taxonomy" id="34615"/>
    <lineage>
        <taxon>Eukaryota</taxon>
        <taxon>Metazoa</taxon>
        <taxon>Ecdysozoa</taxon>
        <taxon>Arthropoda</taxon>
        <taxon>Chelicerata</taxon>
        <taxon>Arachnida</taxon>
        <taxon>Acari</taxon>
        <taxon>Parasitiformes</taxon>
        <taxon>Ixodida</taxon>
        <taxon>Ixodoidea</taxon>
        <taxon>Ixodidae</taxon>
        <taxon>Ixodinae</taxon>
        <taxon>Ixodes</taxon>
    </lineage>
</organism>
<protein>
    <submittedName>
        <fullName evidence="1">Uncharacterized protein</fullName>
    </submittedName>
</protein>
<accession>A0AC60QA20</accession>